<evidence type="ECO:0000256" key="5">
    <source>
        <dbReference type="ARBA" id="ARBA00022989"/>
    </source>
</evidence>
<dbReference type="AlphaFoldDB" id="A0A371X0A7"/>
<comment type="similarity">
    <text evidence="2 7">Belongs to the FHIPEP (flagella/HR/invasion proteins export pore) family.</text>
</comment>
<evidence type="ECO:0000256" key="7">
    <source>
        <dbReference type="RuleBase" id="RU364093"/>
    </source>
</evidence>
<dbReference type="EMBL" id="QURL01000006">
    <property type="protein sequence ID" value="RFC62636.1"/>
    <property type="molecule type" value="Genomic_DNA"/>
</dbReference>
<keyword evidence="7" id="KW-1006">Bacterial flagellum protein export</keyword>
<evidence type="ECO:0000256" key="4">
    <source>
        <dbReference type="ARBA" id="ARBA00022692"/>
    </source>
</evidence>
<evidence type="ECO:0000256" key="6">
    <source>
        <dbReference type="ARBA" id="ARBA00023136"/>
    </source>
</evidence>
<dbReference type="PANTHER" id="PTHR30161">
    <property type="entry name" value="FLAGELLAR EXPORT PROTEIN, MEMBRANE FLHA SUBUNIT-RELATED"/>
    <property type="match status" value="1"/>
</dbReference>
<gene>
    <name evidence="7 9" type="primary">flhA</name>
    <name evidence="9" type="ORF">DYI37_15495</name>
</gene>
<dbReference type="GO" id="GO:0005886">
    <property type="term" value="C:plasma membrane"/>
    <property type="evidence" value="ECO:0007669"/>
    <property type="project" value="UniProtKB-SubCell"/>
</dbReference>
<dbReference type="GO" id="GO:0009306">
    <property type="term" value="P:protein secretion"/>
    <property type="evidence" value="ECO:0007669"/>
    <property type="project" value="InterPro"/>
</dbReference>
<feature type="transmembrane region" description="Helical" evidence="7">
    <location>
        <begin position="216"/>
        <end position="237"/>
    </location>
</feature>
<feature type="transmembrane region" description="Helical" evidence="7">
    <location>
        <begin position="52"/>
        <end position="71"/>
    </location>
</feature>
<dbReference type="PANTHER" id="PTHR30161:SF1">
    <property type="entry name" value="FLAGELLAR BIOSYNTHESIS PROTEIN FLHA-RELATED"/>
    <property type="match status" value="1"/>
</dbReference>
<evidence type="ECO:0000256" key="1">
    <source>
        <dbReference type="ARBA" id="ARBA00004651"/>
    </source>
</evidence>
<keyword evidence="3 7" id="KW-1003">Cell membrane</keyword>
<keyword evidence="7" id="KW-0653">Protein transport</keyword>
<keyword evidence="4 7" id="KW-0812">Transmembrane</keyword>
<name>A0A371X0A7_9HYPH</name>
<dbReference type="InterPro" id="IPR042194">
    <property type="entry name" value="FHIPEP_1"/>
</dbReference>
<feature type="coiled-coil region" evidence="8">
    <location>
        <begin position="336"/>
        <end position="373"/>
    </location>
</feature>
<dbReference type="InterPro" id="IPR042196">
    <property type="entry name" value="FHIPEP_4"/>
</dbReference>
<dbReference type="InterPro" id="IPR042193">
    <property type="entry name" value="FHIPEP_3"/>
</dbReference>
<dbReference type="OrthoDB" id="9759185at2"/>
<dbReference type="InterPro" id="IPR001712">
    <property type="entry name" value="T3SS_FHIPEP"/>
</dbReference>
<evidence type="ECO:0000256" key="3">
    <source>
        <dbReference type="ARBA" id="ARBA00022475"/>
    </source>
</evidence>
<keyword evidence="9" id="KW-0969">Cilium</keyword>
<keyword evidence="5 7" id="KW-1133">Transmembrane helix</keyword>
<dbReference type="GO" id="GO:0044780">
    <property type="term" value="P:bacterial-type flagellum assembly"/>
    <property type="evidence" value="ECO:0007669"/>
    <property type="project" value="InterPro"/>
</dbReference>
<accession>A0A371X0A7</accession>
<dbReference type="InterPro" id="IPR006301">
    <property type="entry name" value="FlhA"/>
</dbReference>
<evidence type="ECO:0000313" key="9">
    <source>
        <dbReference type="EMBL" id="RFC62636.1"/>
    </source>
</evidence>
<keyword evidence="7" id="KW-1005">Bacterial flagellum biogenesis</keyword>
<proteinExistence type="inferred from homology"/>
<keyword evidence="9" id="KW-0282">Flagellum</keyword>
<protein>
    <recommendedName>
        <fullName evidence="7">Flagellar biosynthesis protein FlhA</fullName>
    </recommendedName>
</protein>
<keyword evidence="8" id="KW-0175">Coiled coil</keyword>
<sequence>MAIDIMKSAPVGAIGSKGANGTKGGREIGFAIAIVFVLTVLFIPIPPILIDMGLALSVALSILILMVALWIEKPLEFSAFPTVLLLATMLRLSLNIATTRVILSQGHEGVNAAGHVIGGFSNFVMGGDFFIGLVVFAILIIVNFMVITKGATRIAEVGARFTLDAIPGKQMAIDADLSAGLINEKEAQSRRKELEEESSFFGAMDGASKFVRGDAIAGLIITAVNIFGGICIGILRHGMDAASAADVFTKLSVGDGLVSQIPALIISLAAGLLVSKGGTRGAAQLAVVGQLGKYPLALSVSAGLMMILAILPGLPFVPFSALGLMLAFVAYVIPKKRAEEKAKEDAEETAQQAAAAQSEKNSVKESLKIVEIELVLGKQMSASLMLQRDELGHRVQKMRRRFASRYGFVVPEIKLSDDLAIGPKSYEIKVHGTTVATQEMRIGELMIVLGETPAPEVPHDLTKEPAFGMKAAWISESFASEVRRQGHQPIDTLTIVLTHLSEILRNNLAQLLSYKDMRALVDRLEPEYKRLIEEIIPAHMSYSGLQAVLKLLLAERVSIRNLNLILEAIAEIAPHVRRSEQIVEHVRMRMAQQICGDLLHNGTLSVLRLGNQWDLAFHQALKRDAKGDVVEFDIDPRLVEQFAQEATKIIRDKMDQGEVFALVAAPDARPYVRMMIERIFVNLPVLSHVEIARGVDLKTIGSIS</sequence>
<dbReference type="NCBIfam" id="TIGR01398">
    <property type="entry name" value="FlhA"/>
    <property type="match status" value="1"/>
</dbReference>
<dbReference type="Gene3D" id="3.40.30.60">
    <property type="entry name" value="FHIPEP family, domain 1"/>
    <property type="match status" value="1"/>
</dbReference>
<feature type="transmembrane region" description="Helical" evidence="7">
    <location>
        <begin position="83"/>
        <end position="103"/>
    </location>
</feature>
<keyword evidence="9" id="KW-0966">Cell projection</keyword>
<keyword evidence="10" id="KW-1185">Reference proteome</keyword>
<comment type="subcellular location">
    <subcellularLocation>
        <location evidence="1 7">Cell membrane</location>
        <topology evidence="1 7">Multi-pass membrane protein</topology>
    </subcellularLocation>
</comment>
<feature type="transmembrane region" description="Helical" evidence="7">
    <location>
        <begin position="257"/>
        <end position="274"/>
    </location>
</feature>
<dbReference type="PIRSF" id="PIRSF005419">
    <property type="entry name" value="FlhA"/>
    <property type="match status" value="1"/>
</dbReference>
<comment type="caution">
    <text evidence="9">The sequence shown here is derived from an EMBL/GenBank/DDBJ whole genome shotgun (WGS) entry which is preliminary data.</text>
</comment>
<dbReference type="Gene3D" id="1.10.8.540">
    <property type="entry name" value="FHIPEP family, domain 3"/>
    <property type="match status" value="1"/>
</dbReference>
<keyword evidence="7" id="KW-0813">Transport</keyword>
<evidence type="ECO:0000256" key="8">
    <source>
        <dbReference type="SAM" id="Coils"/>
    </source>
</evidence>
<dbReference type="Proteomes" id="UP000264310">
    <property type="component" value="Unassembled WGS sequence"/>
</dbReference>
<feature type="transmembrane region" description="Helical" evidence="7">
    <location>
        <begin position="123"/>
        <end position="146"/>
    </location>
</feature>
<feature type="transmembrane region" description="Helical" evidence="7">
    <location>
        <begin position="294"/>
        <end position="311"/>
    </location>
</feature>
<reference evidence="9 10" key="1">
    <citation type="submission" date="2018-08" db="EMBL/GenBank/DDBJ databases">
        <title>Fulvimarina sp. 85, whole genome shotgun sequence.</title>
        <authorList>
            <person name="Tuo L."/>
        </authorList>
    </citation>
    <scope>NUCLEOTIDE SEQUENCE [LARGE SCALE GENOMIC DNA]</scope>
    <source>
        <strain evidence="9 10">85</strain>
    </source>
</reference>
<keyword evidence="6 7" id="KW-0472">Membrane</keyword>
<evidence type="ECO:0000313" key="10">
    <source>
        <dbReference type="Proteomes" id="UP000264310"/>
    </source>
</evidence>
<feature type="transmembrane region" description="Helical" evidence="7">
    <location>
        <begin position="28"/>
        <end position="46"/>
    </location>
</feature>
<dbReference type="Gene3D" id="3.40.50.12790">
    <property type="entry name" value="FHIPEP family, domain 4"/>
    <property type="match status" value="1"/>
</dbReference>
<organism evidence="9 10">
    <name type="scientific">Fulvimarina endophytica</name>
    <dbReference type="NCBI Taxonomy" id="2293836"/>
    <lineage>
        <taxon>Bacteria</taxon>
        <taxon>Pseudomonadati</taxon>
        <taxon>Pseudomonadota</taxon>
        <taxon>Alphaproteobacteria</taxon>
        <taxon>Hyphomicrobiales</taxon>
        <taxon>Aurantimonadaceae</taxon>
        <taxon>Fulvimarina</taxon>
    </lineage>
</organism>
<evidence type="ECO:0000256" key="2">
    <source>
        <dbReference type="ARBA" id="ARBA00008835"/>
    </source>
</evidence>
<dbReference type="PRINTS" id="PR00949">
    <property type="entry name" value="TYPE3IMAPROT"/>
</dbReference>
<dbReference type="Pfam" id="PF00771">
    <property type="entry name" value="FHIPEP"/>
    <property type="match status" value="1"/>
</dbReference>
<comment type="function">
    <text evidence="7">Required for formation of the rod structure of the flagellar apparatus. Together with FliI and FliH, may constitute the export apparatus of flagellin.</text>
</comment>